<keyword evidence="2" id="KW-1185">Reference proteome</keyword>
<dbReference type="OrthoDB" id="70279at2"/>
<name>E8U9B2_DEIML</name>
<dbReference type="KEGG" id="dmr:Deima_2006"/>
<accession>E8U9B2</accession>
<dbReference type="STRING" id="709986.Deima_2006"/>
<sequence precursor="true">MRLVLLVIFLGLALAYFTAGVRLGFVTLMPTYMLNAKGTAEYTYRAYNTDDQVGVSGECRNVEGKATLRLYAPDGRQIDGRTCPEGTWTLQLLSNGQQGYYRLYIEYDHFTGVLNLKEKRQ</sequence>
<organism evidence="1 2">
    <name type="scientific">Deinococcus maricopensis (strain DSM 21211 / LMG 22137 / NRRL B-23946 / LB-34)</name>
    <dbReference type="NCBI Taxonomy" id="709986"/>
    <lineage>
        <taxon>Bacteria</taxon>
        <taxon>Thermotogati</taxon>
        <taxon>Deinococcota</taxon>
        <taxon>Deinococci</taxon>
        <taxon>Deinococcales</taxon>
        <taxon>Deinococcaceae</taxon>
        <taxon>Deinococcus</taxon>
    </lineage>
</organism>
<evidence type="ECO:0000313" key="1">
    <source>
        <dbReference type="EMBL" id="ADV67651.1"/>
    </source>
</evidence>
<gene>
    <name evidence="1" type="ordered locus">Deima_2006</name>
</gene>
<protein>
    <submittedName>
        <fullName evidence="1">Uncharacterized protein</fullName>
    </submittedName>
</protein>
<reference evidence="2" key="2">
    <citation type="submission" date="2011-01" db="EMBL/GenBank/DDBJ databases">
        <title>The complete genome of Deinococcus maricopensis DSM 21211.</title>
        <authorList>
            <consortium name="US DOE Joint Genome Institute (JGI-PGF)"/>
            <person name="Lucas S."/>
            <person name="Copeland A."/>
            <person name="Lapidus A."/>
            <person name="Goodwin L."/>
            <person name="Pitluck S."/>
            <person name="Kyrpides N."/>
            <person name="Mavromatis K."/>
            <person name="Pagani I."/>
            <person name="Ivanova N."/>
            <person name="Ovchinnikova G."/>
            <person name="Zeytun A."/>
            <person name="Detter J.C."/>
            <person name="Han C."/>
            <person name="Land M."/>
            <person name="Hauser L."/>
            <person name="Markowitz V."/>
            <person name="Cheng J.-F."/>
            <person name="Hugenholtz P."/>
            <person name="Woyke T."/>
            <person name="Wu D."/>
            <person name="Pukall R."/>
            <person name="Gehrich-Schroeter G."/>
            <person name="Brambilla E."/>
            <person name="Klenk H.-P."/>
            <person name="Eisen J.A."/>
        </authorList>
    </citation>
    <scope>NUCLEOTIDE SEQUENCE [LARGE SCALE GENOMIC DNA]</scope>
    <source>
        <strain evidence="2">DSM 21211 / LMG 22137 / NRRL B-23946 / LB-34</strain>
    </source>
</reference>
<dbReference type="Proteomes" id="UP000008635">
    <property type="component" value="Chromosome"/>
</dbReference>
<dbReference type="AlphaFoldDB" id="E8U9B2"/>
<evidence type="ECO:0000313" key="2">
    <source>
        <dbReference type="Proteomes" id="UP000008635"/>
    </source>
</evidence>
<dbReference type="HOGENOM" id="CLU_2034235_0_0_0"/>
<reference evidence="1 2" key="1">
    <citation type="journal article" date="2011" name="Stand. Genomic Sci.">
        <title>Complete genome sequence of Deinococcus maricopensis type strain (LB-34).</title>
        <authorList>
            <person name="Pukall R."/>
            <person name="Zeytun A."/>
            <person name="Lucas S."/>
            <person name="Lapidus A."/>
            <person name="Hammon N."/>
            <person name="Deshpande S."/>
            <person name="Nolan M."/>
            <person name="Cheng J.F."/>
            <person name="Pitluck S."/>
            <person name="Liolios K."/>
            <person name="Pagani I."/>
            <person name="Mikhailova N."/>
            <person name="Ivanova N."/>
            <person name="Mavromatis K."/>
            <person name="Pati A."/>
            <person name="Tapia R."/>
            <person name="Han C."/>
            <person name="Goodwin L."/>
            <person name="Chen A."/>
            <person name="Palaniappan K."/>
            <person name="Land M."/>
            <person name="Hauser L."/>
            <person name="Chang Y.J."/>
            <person name="Jeffries C.D."/>
            <person name="Brambilla E.M."/>
            <person name="Rohde M."/>
            <person name="Goker M."/>
            <person name="Detter J.C."/>
            <person name="Woyke T."/>
            <person name="Bristow J."/>
            <person name="Eisen J.A."/>
            <person name="Markowitz V."/>
            <person name="Hugenholtz P."/>
            <person name="Kyrpides N.C."/>
            <person name="Klenk H.P."/>
        </authorList>
    </citation>
    <scope>NUCLEOTIDE SEQUENCE [LARGE SCALE GENOMIC DNA]</scope>
    <source>
        <strain evidence="2">DSM 21211 / LMG 22137 / NRRL B-23946 / LB-34</strain>
    </source>
</reference>
<proteinExistence type="predicted"/>
<dbReference type="EMBL" id="CP002454">
    <property type="protein sequence ID" value="ADV67651.1"/>
    <property type="molecule type" value="Genomic_DNA"/>
</dbReference>